<evidence type="ECO:0000256" key="2">
    <source>
        <dbReference type="ARBA" id="ARBA00023002"/>
    </source>
</evidence>
<dbReference type="PROSITE" id="PS00061">
    <property type="entry name" value="ADH_SHORT"/>
    <property type="match status" value="1"/>
</dbReference>
<evidence type="ECO:0000256" key="1">
    <source>
        <dbReference type="ARBA" id="ARBA00006484"/>
    </source>
</evidence>
<dbReference type="InterPro" id="IPR002347">
    <property type="entry name" value="SDR_fam"/>
</dbReference>
<dbReference type="InterPro" id="IPR020904">
    <property type="entry name" value="Sc_DH/Rdtase_CS"/>
</dbReference>
<dbReference type="InterPro" id="IPR051911">
    <property type="entry name" value="SDR_oxidoreductase"/>
</dbReference>
<dbReference type="SUPFAM" id="SSF51735">
    <property type="entry name" value="NAD(P)-binding Rossmann-fold domains"/>
    <property type="match status" value="1"/>
</dbReference>
<comment type="caution">
    <text evidence="4">The sequence shown here is derived from an EMBL/GenBank/DDBJ whole genome shotgun (WGS) entry which is preliminary data.</text>
</comment>
<dbReference type="Proteomes" id="UP000253141">
    <property type="component" value="Unassembled WGS sequence"/>
</dbReference>
<keyword evidence="2" id="KW-0560">Oxidoreductase</keyword>
<dbReference type="PANTHER" id="PTHR43976">
    <property type="entry name" value="SHORT CHAIN DEHYDROGENASE"/>
    <property type="match status" value="1"/>
</dbReference>
<gene>
    <name evidence="4" type="ORF">DVG78_27820</name>
</gene>
<reference evidence="4 5" key="1">
    <citation type="submission" date="2018-07" db="EMBL/GenBank/DDBJ databases">
        <title>Genome analysis of Runella aurantiaca.</title>
        <authorList>
            <person name="Yang X."/>
        </authorList>
    </citation>
    <scope>NUCLEOTIDE SEQUENCE [LARGE SCALE GENOMIC DNA]</scope>
    <source>
        <strain evidence="4 5">YX9</strain>
    </source>
</reference>
<proteinExistence type="inferred from homology"/>
<name>A0A369HYL1_9BACT</name>
<comment type="similarity">
    <text evidence="1 3">Belongs to the short-chain dehydrogenases/reductases (SDR) family.</text>
</comment>
<evidence type="ECO:0000256" key="3">
    <source>
        <dbReference type="RuleBase" id="RU000363"/>
    </source>
</evidence>
<keyword evidence="5" id="KW-1185">Reference proteome</keyword>
<dbReference type="InterPro" id="IPR036291">
    <property type="entry name" value="NAD(P)-bd_dom_sf"/>
</dbReference>
<evidence type="ECO:0000313" key="4">
    <source>
        <dbReference type="EMBL" id="RDB02621.1"/>
    </source>
</evidence>
<dbReference type="CDD" id="cd05374">
    <property type="entry name" value="17beta-HSD-like_SDR_c"/>
    <property type="match status" value="1"/>
</dbReference>
<organism evidence="4 5">
    <name type="scientific">Runella aurantiaca</name>
    <dbReference type="NCBI Taxonomy" id="2282308"/>
    <lineage>
        <taxon>Bacteria</taxon>
        <taxon>Pseudomonadati</taxon>
        <taxon>Bacteroidota</taxon>
        <taxon>Cytophagia</taxon>
        <taxon>Cytophagales</taxon>
        <taxon>Spirosomataceae</taxon>
        <taxon>Runella</taxon>
    </lineage>
</organism>
<dbReference type="EMBL" id="QPIW01000039">
    <property type="protein sequence ID" value="RDB02621.1"/>
    <property type="molecule type" value="Genomic_DNA"/>
</dbReference>
<dbReference type="GO" id="GO:0016491">
    <property type="term" value="F:oxidoreductase activity"/>
    <property type="evidence" value="ECO:0007669"/>
    <property type="project" value="UniProtKB-KW"/>
</dbReference>
<protein>
    <submittedName>
        <fullName evidence="4">SDR family NAD(P)-dependent oxidoreductase</fullName>
    </submittedName>
</protein>
<dbReference type="PANTHER" id="PTHR43976:SF16">
    <property type="entry name" value="SHORT-CHAIN DEHYDROGENASE_REDUCTASE FAMILY PROTEIN"/>
    <property type="match status" value="1"/>
</dbReference>
<dbReference type="RefSeq" id="WP_114464283.1">
    <property type="nucleotide sequence ID" value="NZ_QPIW01000039.1"/>
</dbReference>
<dbReference type="Pfam" id="PF00106">
    <property type="entry name" value="adh_short"/>
    <property type="match status" value="1"/>
</dbReference>
<dbReference type="OrthoDB" id="9786056at2"/>
<accession>A0A369HYL1</accession>
<dbReference type="Gene3D" id="3.40.50.720">
    <property type="entry name" value="NAD(P)-binding Rossmann-like Domain"/>
    <property type="match status" value="1"/>
</dbReference>
<dbReference type="PRINTS" id="PR00081">
    <property type="entry name" value="GDHRDH"/>
</dbReference>
<sequence>MKQIKMKNILVTGASSGFGLLVANELHRKGYNVIGTSRNPEKYAAKFPFKMIALDLDSEQSITTLPERIFEEIGQLDVLINNAGFLVTGIAEEIPIELGRKQFETNFWGTIKVTNAVLPYFRKQKHGKIITVGSITGLVAFPNTSYYAASKHALEGYFKALRYELTEFNIRVAMIEPGSFKTNILNNSSTTLNKIEDYNALRNKNEKYTNLIVQQAEDPAMVAEKVLKVVETDKPKFRNLVGKGLSVLITLQHFAYGMLEKTILKQLNNS</sequence>
<dbReference type="PRINTS" id="PR00080">
    <property type="entry name" value="SDRFAMILY"/>
</dbReference>
<evidence type="ECO:0000313" key="5">
    <source>
        <dbReference type="Proteomes" id="UP000253141"/>
    </source>
</evidence>
<dbReference type="AlphaFoldDB" id="A0A369HYL1"/>